<feature type="compositionally biased region" description="Basic and acidic residues" evidence="1">
    <location>
        <begin position="286"/>
        <end position="301"/>
    </location>
</feature>
<accession>A0ABM3GYA9</accession>
<keyword evidence="3" id="KW-1185">Reference proteome</keyword>
<reference evidence="3" key="1">
    <citation type="submission" date="2025-05" db="UniProtKB">
        <authorList>
            <consortium name="RefSeq"/>
        </authorList>
    </citation>
    <scope>NUCLEOTIDE SEQUENCE [LARGE SCALE GENOMIC DNA]</scope>
</reference>
<dbReference type="CDD" id="cd06257">
    <property type="entry name" value="DnaJ"/>
    <property type="match status" value="1"/>
</dbReference>
<dbReference type="InterPro" id="IPR001623">
    <property type="entry name" value="DnaJ_domain"/>
</dbReference>
<evidence type="ECO:0000256" key="1">
    <source>
        <dbReference type="SAM" id="MobiDB-lite"/>
    </source>
</evidence>
<name>A0ABM3GYA9_9MYRT</name>
<evidence type="ECO:0000313" key="4">
    <source>
        <dbReference type="RefSeq" id="XP_048129344.1"/>
    </source>
</evidence>
<dbReference type="GeneID" id="115753661"/>
<dbReference type="RefSeq" id="XP_048129344.1">
    <property type="nucleotide sequence ID" value="XM_048273387.1"/>
</dbReference>
<proteinExistence type="predicted"/>
<feature type="compositionally biased region" description="Low complexity" evidence="1">
    <location>
        <begin position="312"/>
        <end position="323"/>
    </location>
</feature>
<protein>
    <submittedName>
        <fullName evidence="4">Uncharacterized protein LOC115753661</fullName>
    </submittedName>
</protein>
<feature type="compositionally biased region" description="Basic and acidic residues" evidence="1">
    <location>
        <begin position="433"/>
        <end position="442"/>
    </location>
</feature>
<dbReference type="SUPFAM" id="SSF46565">
    <property type="entry name" value="Chaperone J-domain"/>
    <property type="match status" value="1"/>
</dbReference>
<gene>
    <name evidence="4" type="primary">LOC115753661</name>
</gene>
<dbReference type="Pfam" id="PF00226">
    <property type="entry name" value="DnaJ"/>
    <property type="match status" value="1"/>
</dbReference>
<feature type="compositionally biased region" description="Basic and acidic residues" evidence="1">
    <location>
        <begin position="694"/>
        <end position="706"/>
    </location>
</feature>
<feature type="region of interest" description="Disordered" evidence="1">
    <location>
        <begin position="691"/>
        <end position="719"/>
    </location>
</feature>
<dbReference type="PANTHER" id="PTHR45089:SF24">
    <property type="entry name" value="DNAJ HEAT SHOCK N-TERMINAL DOMAIN-CONTAINING PROTEIN"/>
    <property type="match status" value="1"/>
</dbReference>
<dbReference type="Pfam" id="PF11926">
    <property type="entry name" value="DUF3444"/>
    <property type="match status" value="2"/>
</dbReference>
<feature type="region of interest" description="Disordered" evidence="1">
    <location>
        <begin position="123"/>
        <end position="199"/>
    </location>
</feature>
<dbReference type="InterPro" id="IPR024593">
    <property type="entry name" value="DUF3444"/>
</dbReference>
<dbReference type="PRINTS" id="PR00625">
    <property type="entry name" value="JDOMAIN"/>
</dbReference>
<dbReference type="InterPro" id="IPR036869">
    <property type="entry name" value="J_dom_sf"/>
</dbReference>
<feature type="region of interest" description="Disordered" evidence="1">
    <location>
        <begin position="271"/>
        <end position="442"/>
    </location>
</feature>
<feature type="compositionally biased region" description="Low complexity" evidence="1">
    <location>
        <begin position="186"/>
        <end position="196"/>
    </location>
</feature>
<feature type="compositionally biased region" description="Polar residues" evidence="1">
    <location>
        <begin position="164"/>
        <end position="185"/>
    </location>
</feature>
<evidence type="ECO:0000313" key="3">
    <source>
        <dbReference type="Proteomes" id="UP000827889"/>
    </source>
</evidence>
<evidence type="ECO:0000259" key="2">
    <source>
        <dbReference type="PROSITE" id="PS50076"/>
    </source>
</evidence>
<dbReference type="Gene3D" id="1.10.287.110">
    <property type="entry name" value="DnaJ domain"/>
    <property type="match status" value="1"/>
</dbReference>
<dbReference type="SMART" id="SM00271">
    <property type="entry name" value="DnaJ"/>
    <property type="match status" value="1"/>
</dbReference>
<organism evidence="3 4">
    <name type="scientific">Rhodamnia argentea</name>
    <dbReference type="NCBI Taxonomy" id="178133"/>
    <lineage>
        <taxon>Eukaryota</taxon>
        <taxon>Viridiplantae</taxon>
        <taxon>Streptophyta</taxon>
        <taxon>Embryophyta</taxon>
        <taxon>Tracheophyta</taxon>
        <taxon>Spermatophyta</taxon>
        <taxon>Magnoliopsida</taxon>
        <taxon>eudicotyledons</taxon>
        <taxon>Gunneridae</taxon>
        <taxon>Pentapetalae</taxon>
        <taxon>rosids</taxon>
        <taxon>malvids</taxon>
        <taxon>Myrtales</taxon>
        <taxon>Myrtaceae</taxon>
        <taxon>Myrtoideae</taxon>
        <taxon>Myrteae</taxon>
        <taxon>Australasian group</taxon>
        <taxon>Rhodamnia</taxon>
    </lineage>
</organism>
<dbReference type="PANTHER" id="PTHR45089">
    <property type="entry name" value="DNAJ HEAT SHOCK AMINO-TERMINAL DOMAIN PROTEIN-RELATED"/>
    <property type="match status" value="1"/>
</dbReference>
<sequence length="980" mass="111703">MDCNKEEALRAKALAEKKLQSKDFPGARKIALKAQQLYPDLEYINHMLMVCDVHCSAEKKLPGNEMDWYGILQLEQAADEASIKKQYRKFALYLHPDKNKFAGAEAAFKLIGEAQRVLLDRDKRSMHDMKRHASVPRPSARASHYRQPSAPHRPSAPYRPPQKANWNPNVGYQTNIGDNFSGFNTQHQQPQQPAQPGFSNGRQTFWTVCPFCSVRYQYYRKLINKPLACSNQNCGKTFLACEVNIAGASPASTMYTPTFQHQKVFPTQGASKLEVGRKGTSNPENVRPDVFRKTQVRPEKVNKKRNRRQVVESSESYDSGSSSESDEDSVIRADGNFQGSQNVGRPREQSVRRSTRQKQQVSYKENLSDDEDTNPVKRSKGGSPSSSTEEDFEDVLRGETSNLDGKDGLATNLNEDKKGGKCTENGCSGGSPAHDDSKSDFCMKDTTDPEVYSYPESEFSDFDKERKEGCFASGQVWAVYDTLDAMPRFYALIRRVYPGRFRLRITWLEPDPDDENEINWRKESLPVSCGKFKPGQSENTKNCLMFSHVVFCEEGSHKQTYKIYPQTGETWALFKNWDINLHPDPDNHRKYEFDVVEILSAYAKGIGLSVAYLGKVKGFASLFSRKAKNGISSFRIRPDELYRFSHRVPSYRMSGDEREGVPKGSVELDPASMPINLEEFVPSEEISVNGSHYEAPRSRVPEEVKTEMGSVEKSGQSDLEEVCTERKKCNSVKHKENSSASAPLHPEVFEVPDPEFHNFDDAKSPENFRVGQVWALYSDEEGLPKYYGRIMTVLSEPEFKLQLRWMSSFLLPDNVIMWHDKCMPISCGKFRLERGRPPQFYTSTASFSHCINVELDGGRKTETFDIFPRKHEVWALYKNWCPEMKFSELGKCEYEVVEVIEENDLEIKVVALENVTGFNSVFKPQARGDSRVTTEIPWVELMRFSHQVPAFRLTEERNGSLRGFWEIDTAALPLRFFNCS</sequence>
<reference evidence="4" key="2">
    <citation type="submission" date="2025-08" db="UniProtKB">
        <authorList>
            <consortium name="RefSeq"/>
        </authorList>
    </citation>
    <scope>IDENTIFICATION</scope>
    <source>
        <tissue evidence="4">Leaf</tissue>
    </source>
</reference>
<dbReference type="Proteomes" id="UP000827889">
    <property type="component" value="Chromosome 1"/>
</dbReference>
<feature type="domain" description="J" evidence="2">
    <location>
        <begin position="67"/>
        <end position="131"/>
    </location>
</feature>
<dbReference type="PROSITE" id="PS50076">
    <property type="entry name" value="DNAJ_2"/>
    <property type="match status" value="1"/>
</dbReference>